<comment type="subcellular location">
    <subcellularLocation>
        <location evidence="3">Secreted</location>
    </subcellularLocation>
    <subcellularLocation>
        <location evidence="3">Bacterial flagellum</location>
    </subcellularLocation>
</comment>
<dbReference type="Pfam" id="PF00669">
    <property type="entry name" value="Flagellin_N"/>
    <property type="match status" value="1"/>
</dbReference>
<accession>A0A919CSM3</accession>
<dbReference type="GO" id="GO:0009288">
    <property type="term" value="C:bacterial-type flagellum"/>
    <property type="evidence" value="ECO:0007669"/>
    <property type="project" value="UniProtKB-SubCell"/>
</dbReference>
<dbReference type="InterPro" id="IPR001492">
    <property type="entry name" value="Flagellin"/>
</dbReference>
<proteinExistence type="inferred from homology"/>
<feature type="domain" description="Flagellin N-terminal" evidence="4">
    <location>
        <begin position="5"/>
        <end position="138"/>
    </location>
</feature>
<evidence type="ECO:0000259" key="5">
    <source>
        <dbReference type="Pfam" id="PF00700"/>
    </source>
</evidence>
<organism evidence="6 7">
    <name type="scientific">Thalassobaculum fulvum</name>
    <dbReference type="NCBI Taxonomy" id="1633335"/>
    <lineage>
        <taxon>Bacteria</taxon>
        <taxon>Pseudomonadati</taxon>
        <taxon>Pseudomonadota</taxon>
        <taxon>Alphaproteobacteria</taxon>
        <taxon>Rhodospirillales</taxon>
        <taxon>Thalassobaculaceae</taxon>
        <taxon>Thalassobaculum</taxon>
    </lineage>
</organism>
<evidence type="ECO:0000313" key="6">
    <source>
        <dbReference type="EMBL" id="GHD63131.1"/>
    </source>
</evidence>
<evidence type="ECO:0000256" key="2">
    <source>
        <dbReference type="ARBA" id="ARBA00023143"/>
    </source>
</evidence>
<dbReference type="Gene3D" id="1.20.1330.10">
    <property type="entry name" value="f41 fragment of flagellin, N-terminal domain"/>
    <property type="match status" value="1"/>
</dbReference>
<evidence type="ECO:0000256" key="3">
    <source>
        <dbReference type="RuleBase" id="RU362073"/>
    </source>
</evidence>
<keyword evidence="6" id="KW-0969">Cilium</keyword>
<dbReference type="InterPro" id="IPR042187">
    <property type="entry name" value="Flagellin_C_sub2"/>
</dbReference>
<reference evidence="6" key="1">
    <citation type="journal article" date="2014" name="Int. J. Syst. Evol. Microbiol.">
        <title>Complete genome sequence of Corynebacterium casei LMG S-19264T (=DSM 44701T), isolated from a smear-ripened cheese.</title>
        <authorList>
            <consortium name="US DOE Joint Genome Institute (JGI-PGF)"/>
            <person name="Walter F."/>
            <person name="Albersmeier A."/>
            <person name="Kalinowski J."/>
            <person name="Ruckert C."/>
        </authorList>
    </citation>
    <scope>NUCLEOTIDE SEQUENCE</scope>
    <source>
        <strain evidence="6">KCTC 42651</strain>
    </source>
</reference>
<gene>
    <name evidence="6" type="primary">fljJ</name>
    <name evidence="6" type="ORF">GCM10017083_52850</name>
</gene>
<comment type="function">
    <text evidence="3">Flagellin is the subunit protein which polymerizes to form the filaments of bacterial flagella.</text>
</comment>
<dbReference type="AlphaFoldDB" id="A0A919CSM3"/>
<keyword evidence="2 3" id="KW-0975">Bacterial flagellum</keyword>
<reference evidence="6" key="2">
    <citation type="submission" date="2020-09" db="EMBL/GenBank/DDBJ databases">
        <authorList>
            <person name="Sun Q."/>
            <person name="Kim S."/>
        </authorList>
    </citation>
    <scope>NUCLEOTIDE SEQUENCE</scope>
    <source>
        <strain evidence="6">KCTC 42651</strain>
    </source>
</reference>
<dbReference type="InterPro" id="IPR046358">
    <property type="entry name" value="Flagellin_C"/>
</dbReference>
<evidence type="ECO:0000259" key="4">
    <source>
        <dbReference type="Pfam" id="PF00669"/>
    </source>
</evidence>
<keyword evidence="6" id="KW-0966">Cell projection</keyword>
<dbReference type="Gene3D" id="6.10.10.10">
    <property type="entry name" value="Flagellar export chaperone, C-terminal domain"/>
    <property type="match status" value="1"/>
</dbReference>
<keyword evidence="7" id="KW-1185">Reference proteome</keyword>
<keyword evidence="6" id="KW-0282">Flagellum</keyword>
<dbReference type="SUPFAM" id="SSF64518">
    <property type="entry name" value="Phase 1 flagellin"/>
    <property type="match status" value="1"/>
</dbReference>
<dbReference type="GO" id="GO:0005198">
    <property type="term" value="F:structural molecule activity"/>
    <property type="evidence" value="ECO:0007669"/>
    <property type="project" value="UniProtKB-UniRule"/>
</dbReference>
<name>A0A919CSM3_9PROT</name>
<keyword evidence="3" id="KW-0964">Secreted</keyword>
<sequence>MVMSVNTNPEALTALRNLEAANRRAGTVGEQVSTGRKVRGAVDDASNFAIAQGLRGDIKAAGAVIQGLNNAKGIAKVALAGATAVSDLMADIRKKITEGANQGNTAQQQQILQDDYEELLAQMRQVLENAEYNGINILIEVAIPFNLAVGTVRDVDVLSNLEGDTIRLRGQRLDLAYARLANEDISSPANALNALTQFDQDQQLVHDALGELGSDLRQLELQTEQLQGVLDATEEGLGNIVDADMARTSAELNSIQVRQQLATQTLGIANQAPQVLLGLFQ</sequence>
<evidence type="ECO:0000313" key="7">
    <source>
        <dbReference type="Proteomes" id="UP000630353"/>
    </source>
</evidence>
<dbReference type="Proteomes" id="UP000630353">
    <property type="component" value="Unassembled WGS sequence"/>
</dbReference>
<evidence type="ECO:0000256" key="1">
    <source>
        <dbReference type="ARBA" id="ARBA00005709"/>
    </source>
</evidence>
<comment type="similarity">
    <text evidence="1 3">Belongs to the bacterial flagellin family.</text>
</comment>
<dbReference type="InterPro" id="IPR001029">
    <property type="entry name" value="Flagellin_N"/>
</dbReference>
<dbReference type="PANTHER" id="PTHR42792:SF2">
    <property type="entry name" value="FLAGELLIN"/>
    <property type="match status" value="1"/>
</dbReference>
<dbReference type="GO" id="GO:0005576">
    <property type="term" value="C:extracellular region"/>
    <property type="evidence" value="ECO:0007669"/>
    <property type="project" value="UniProtKB-SubCell"/>
</dbReference>
<dbReference type="EMBL" id="BMZS01000016">
    <property type="protein sequence ID" value="GHD63131.1"/>
    <property type="molecule type" value="Genomic_DNA"/>
</dbReference>
<protein>
    <recommendedName>
        <fullName evidence="3">Flagellin</fullName>
    </recommendedName>
</protein>
<dbReference type="Pfam" id="PF00700">
    <property type="entry name" value="Flagellin_C"/>
    <property type="match status" value="1"/>
</dbReference>
<comment type="caution">
    <text evidence="6">The sequence shown here is derived from an EMBL/GenBank/DDBJ whole genome shotgun (WGS) entry which is preliminary data.</text>
</comment>
<dbReference type="PANTHER" id="PTHR42792">
    <property type="entry name" value="FLAGELLIN"/>
    <property type="match status" value="1"/>
</dbReference>
<feature type="domain" description="Flagellin C-terminal" evidence="5">
    <location>
        <begin position="204"/>
        <end position="280"/>
    </location>
</feature>